<evidence type="ECO:0000313" key="3">
    <source>
        <dbReference type="Proteomes" id="UP000658127"/>
    </source>
</evidence>
<dbReference type="Proteomes" id="UP000658127">
    <property type="component" value="Unassembled WGS sequence"/>
</dbReference>
<dbReference type="EMBL" id="BMNE01000001">
    <property type="protein sequence ID" value="GGN66080.1"/>
    <property type="molecule type" value="Genomic_DNA"/>
</dbReference>
<evidence type="ECO:0000313" key="2">
    <source>
        <dbReference type="EMBL" id="GGN66080.1"/>
    </source>
</evidence>
<protein>
    <submittedName>
        <fullName evidence="2">Uncharacterized protein</fullName>
    </submittedName>
</protein>
<proteinExistence type="predicted"/>
<feature type="compositionally biased region" description="Basic and acidic residues" evidence="1">
    <location>
        <begin position="288"/>
        <end position="307"/>
    </location>
</feature>
<accession>A0ABQ2K433</accession>
<feature type="region of interest" description="Disordered" evidence="1">
    <location>
        <begin position="266"/>
        <end position="315"/>
    </location>
</feature>
<organism evidence="2 3">
    <name type="scientific">Nocardia rhizosphaerihabitans</name>
    <dbReference type="NCBI Taxonomy" id="1691570"/>
    <lineage>
        <taxon>Bacteria</taxon>
        <taxon>Bacillati</taxon>
        <taxon>Actinomycetota</taxon>
        <taxon>Actinomycetes</taxon>
        <taxon>Mycobacteriales</taxon>
        <taxon>Nocardiaceae</taxon>
        <taxon>Nocardia</taxon>
    </lineage>
</organism>
<name>A0ABQ2K433_9NOCA</name>
<comment type="caution">
    <text evidence="2">The sequence shown here is derived from an EMBL/GenBank/DDBJ whole genome shotgun (WGS) entry which is preliminary data.</text>
</comment>
<dbReference type="RefSeq" id="WP_189022545.1">
    <property type="nucleotide sequence ID" value="NZ_BMNE01000001.1"/>
</dbReference>
<evidence type="ECO:0000256" key="1">
    <source>
        <dbReference type="SAM" id="MobiDB-lite"/>
    </source>
</evidence>
<gene>
    <name evidence="2" type="ORF">GCM10011610_00640</name>
</gene>
<reference evidence="3" key="1">
    <citation type="journal article" date="2019" name="Int. J. Syst. Evol. Microbiol.">
        <title>The Global Catalogue of Microorganisms (GCM) 10K type strain sequencing project: providing services to taxonomists for standard genome sequencing and annotation.</title>
        <authorList>
            <consortium name="The Broad Institute Genomics Platform"/>
            <consortium name="The Broad Institute Genome Sequencing Center for Infectious Disease"/>
            <person name="Wu L."/>
            <person name="Ma J."/>
        </authorList>
    </citation>
    <scope>NUCLEOTIDE SEQUENCE [LARGE SCALE GENOMIC DNA]</scope>
    <source>
        <strain evidence="3">CGMCC 4.7329</strain>
    </source>
</reference>
<sequence>MSHPLSGAEELPPWQLRLLEQVQHLSHARYRTLFHAYPQYSTAHTSGPNVQLEAWRTNLRALDDERGEVELHAHSLDIPQRMIDYATETGARGVRWGDTPETARLPMAPDGANSTRMHMLEQISGDVWRLEHAALVRAEYLHRVHTGALPDNEPGERQLHDNMAALWRRIKGTSALIDLQPGEARQLWGRGSDSWQRLAELTAASYTDAELQQRFGELSWKGIEADVSRAFDNQATSKSTDLDPPTPWQVAESAEKALAAVSFADDHAPPIGRDIGSAVEATGAGTRAKWEPDPHQQPHPPDRDTGMVRDQGVWS</sequence>
<keyword evidence="3" id="KW-1185">Reference proteome</keyword>